<evidence type="ECO:0000313" key="2">
    <source>
        <dbReference type="Proteomes" id="UP000485058"/>
    </source>
</evidence>
<name>A0A699YPU8_HAELA</name>
<sequence length="64" mass="7100">MPMCTLTSKAAWQPPARCSSRMPTQTALSVGQQTSLRSKQLESWALRVAMALPTIRPIYFPTCC</sequence>
<proteinExistence type="predicted"/>
<accession>A0A699YPU8</accession>
<dbReference type="AlphaFoldDB" id="A0A699YPU8"/>
<gene>
    <name evidence="1" type="ORF">HaLaN_07112</name>
</gene>
<evidence type="ECO:0000313" key="1">
    <source>
        <dbReference type="EMBL" id="GFH11591.1"/>
    </source>
</evidence>
<feature type="non-terminal residue" evidence="1">
    <location>
        <position position="64"/>
    </location>
</feature>
<comment type="caution">
    <text evidence="1">The sequence shown here is derived from an EMBL/GenBank/DDBJ whole genome shotgun (WGS) entry which is preliminary data.</text>
</comment>
<keyword evidence="2" id="KW-1185">Reference proteome</keyword>
<dbReference type="Proteomes" id="UP000485058">
    <property type="component" value="Unassembled WGS sequence"/>
</dbReference>
<dbReference type="EMBL" id="BLLF01000417">
    <property type="protein sequence ID" value="GFH11591.1"/>
    <property type="molecule type" value="Genomic_DNA"/>
</dbReference>
<protein>
    <submittedName>
        <fullName evidence="1">Uncharacterized protein</fullName>
    </submittedName>
</protein>
<organism evidence="1 2">
    <name type="scientific">Haematococcus lacustris</name>
    <name type="common">Green alga</name>
    <name type="synonym">Haematococcus pluvialis</name>
    <dbReference type="NCBI Taxonomy" id="44745"/>
    <lineage>
        <taxon>Eukaryota</taxon>
        <taxon>Viridiplantae</taxon>
        <taxon>Chlorophyta</taxon>
        <taxon>core chlorophytes</taxon>
        <taxon>Chlorophyceae</taxon>
        <taxon>CS clade</taxon>
        <taxon>Chlamydomonadales</taxon>
        <taxon>Haematococcaceae</taxon>
        <taxon>Haematococcus</taxon>
    </lineage>
</organism>
<reference evidence="1 2" key="1">
    <citation type="submission" date="2020-02" db="EMBL/GenBank/DDBJ databases">
        <title>Draft genome sequence of Haematococcus lacustris strain NIES-144.</title>
        <authorList>
            <person name="Morimoto D."/>
            <person name="Nakagawa S."/>
            <person name="Yoshida T."/>
            <person name="Sawayama S."/>
        </authorList>
    </citation>
    <scope>NUCLEOTIDE SEQUENCE [LARGE SCALE GENOMIC DNA]</scope>
    <source>
        <strain evidence="1 2">NIES-144</strain>
    </source>
</reference>